<name>A0A316U8W5_9BASI</name>
<dbReference type="RefSeq" id="XP_025348857.1">
    <property type="nucleotide sequence ID" value="XM_025492048.1"/>
</dbReference>
<dbReference type="EMBL" id="KZ819324">
    <property type="protein sequence ID" value="PWN21697.1"/>
    <property type="molecule type" value="Genomic_DNA"/>
</dbReference>
<evidence type="ECO:0000313" key="3">
    <source>
        <dbReference type="Proteomes" id="UP000245942"/>
    </source>
</evidence>
<feature type="compositionally biased region" description="Gly residues" evidence="1">
    <location>
        <begin position="463"/>
        <end position="488"/>
    </location>
</feature>
<feature type="region of interest" description="Disordered" evidence="1">
    <location>
        <begin position="62"/>
        <end position="86"/>
    </location>
</feature>
<dbReference type="GeneID" id="37013782"/>
<dbReference type="PANTHER" id="PTHR10378">
    <property type="entry name" value="LIM DOMAIN-BINDING PROTEIN"/>
    <property type="match status" value="1"/>
</dbReference>
<evidence type="ECO:0000256" key="1">
    <source>
        <dbReference type="SAM" id="MobiDB-lite"/>
    </source>
</evidence>
<feature type="region of interest" description="Disordered" evidence="1">
    <location>
        <begin position="309"/>
        <end position="348"/>
    </location>
</feature>
<feature type="region of interest" description="Disordered" evidence="1">
    <location>
        <begin position="412"/>
        <end position="522"/>
    </location>
</feature>
<dbReference type="InterPro" id="IPR029005">
    <property type="entry name" value="LIM-bd/SEUSS"/>
</dbReference>
<dbReference type="STRING" id="1684307.A0A316U8W5"/>
<feature type="compositionally biased region" description="Basic and acidic residues" evidence="1">
    <location>
        <begin position="309"/>
        <end position="325"/>
    </location>
</feature>
<feature type="compositionally biased region" description="Polar residues" evidence="1">
    <location>
        <begin position="31"/>
        <end position="42"/>
    </location>
</feature>
<dbReference type="AlphaFoldDB" id="A0A316U8W5"/>
<dbReference type="Proteomes" id="UP000245942">
    <property type="component" value="Unassembled WGS sequence"/>
</dbReference>
<organism evidence="2 3">
    <name type="scientific">Pseudomicrostroma glucosiphilum</name>
    <dbReference type="NCBI Taxonomy" id="1684307"/>
    <lineage>
        <taxon>Eukaryota</taxon>
        <taxon>Fungi</taxon>
        <taxon>Dikarya</taxon>
        <taxon>Basidiomycota</taxon>
        <taxon>Ustilaginomycotina</taxon>
        <taxon>Exobasidiomycetes</taxon>
        <taxon>Microstromatales</taxon>
        <taxon>Microstromatales incertae sedis</taxon>
        <taxon>Pseudomicrostroma</taxon>
    </lineage>
</organism>
<dbReference type="OrthoDB" id="774557at2759"/>
<reference evidence="2 3" key="1">
    <citation type="journal article" date="2018" name="Mol. Biol. Evol.">
        <title>Broad Genomic Sampling Reveals a Smut Pathogenic Ancestry of the Fungal Clade Ustilaginomycotina.</title>
        <authorList>
            <person name="Kijpornyongpan T."/>
            <person name="Mondo S.J."/>
            <person name="Barry K."/>
            <person name="Sandor L."/>
            <person name="Lee J."/>
            <person name="Lipzen A."/>
            <person name="Pangilinan J."/>
            <person name="LaButti K."/>
            <person name="Hainaut M."/>
            <person name="Henrissat B."/>
            <person name="Grigoriev I.V."/>
            <person name="Spatafora J.W."/>
            <person name="Aime M.C."/>
        </authorList>
    </citation>
    <scope>NUCLEOTIDE SEQUENCE [LARGE SCALE GENOMIC DNA]</scope>
    <source>
        <strain evidence="2 3">MCA 4718</strain>
    </source>
</reference>
<feature type="compositionally biased region" description="Low complexity" evidence="1">
    <location>
        <begin position="21"/>
        <end position="30"/>
    </location>
</feature>
<evidence type="ECO:0000313" key="2">
    <source>
        <dbReference type="EMBL" id="PWN21697.1"/>
    </source>
</evidence>
<feature type="compositionally biased region" description="Polar residues" evidence="1">
    <location>
        <begin position="412"/>
        <end position="433"/>
    </location>
</feature>
<feature type="region of interest" description="Disordered" evidence="1">
    <location>
        <begin position="1"/>
        <end position="44"/>
    </location>
</feature>
<evidence type="ECO:0008006" key="4">
    <source>
        <dbReference type="Google" id="ProtNLM"/>
    </source>
</evidence>
<proteinExistence type="predicted"/>
<accession>A0A316U8W5</accession>
<gene>
    <name evidence="2" type="ORF">BCV69DRAFT_281632</name>
</gene>
<sequence length="522" mass="55634">MSMMPPPAGSSHAYNSSPYLQQQQQQQQQQASGPSNYQQHNANGVGLGLSASAPVAPAGAGALFPGGSTTPSSASGHSFPQSTPAVPPAAANLGSLYPPGASILRLMQLYDAMVGKGAVNELEVKHLEYWRRFVREFFVSDGYFRQVFWNPQAGEQRAFELPVPALARYLHTIYLSGVESRNMVLSQAKEYPPHSLRSIPNPPETKRAVNGLPNARTTHFVQVNRARMSLEYETGWMVVHSGLLRAALTSEPAAAGTSLGGASLKFQFVDFHITDQESFVPKARISRSITEQPIPDDIVAKIRGTSSEAFKRDVKREKRDREENQRGLPPGKGDDDNDQQDSDGRFVVPVDRMTLPEAPVNEYGITLRAMRCLEITESVCQLRSLMDYAAQQDLGPLNALHRLAEDFRSAQSNRSGLGVNGSTTHANGQASSDELNRSGTGRSPRSTSGSGGVDTLNTSPSSSGGGGSGGINAGGGGDYEGANGGAPGSGPLLASLKRRSNKMDAAGSEDLGGMSSPVKRPR</sequence>
<feature type="compositionally biased region" description="Low complexity" evidence="1">
    <location>
        <begin position="437"/>
        <end position="448"/>
    </location>
</feature>
<feature type="compositionally biased region" description="Low complexity" evidence="1">
    <location>
        <begin position="62"/>
        <end position="78"/>
    </location>
</feature>
<protein>
    <recommendedName>
        <fullName evidence="4">LIM-domain binding protein</fullName>
    </recommendedName>
</protein>
<dbReference type="Pfam" id="PF01803">
    <property type="entry name" value="LIM_bind"/>
    <property type="match status" value="1"/>
</dbReference>
<keyword evidence="3" id="KW-1185">Reference proteome</keyword>